<dbReference type="OrthoDB" id="7505659at2"/>
<dbReference type="InterPro" id="IPR023772">
    <property type="entry name" value="DNA-bd_HTH_TetR-type_CS"/>
</dbReference>
<sequence>MARRERGSARPSGDERQDAILATAESLLAHRSLGDISIEDLARGAGISRPSFYSYFSSKQEVVIALLTRVIDEVEQALSTLPAEPASAAGDPWRSSISVFVDVFTKHEAVAATAMAARLHSPEIQALWAAAMESWVDYSARAITSERKRGAAPDGIPARDLAVALNLMNERVLSASSAGEQPAISPSSVVDVLASIWTLSIYGAPPEATTSTAELPRAYSTAVIDN</sequence>
<dbReference type="PROSITE" id="PS50977">
    <property type="entry name" value="HTH_TETR_2"/>
    <property type="match status" value="1"/>
</dbReference>
<keyword evidence="5" id="KW-1185">Reference proteome</keyword>
<keyword evidence="3" id="KW-0804">Transcription</keyword>
<reference evidence="4 5" key="1">
    <citation type="submission" date="2019-03" db="EMBL/GenBank/DDBJ databases">
        <title>Genomics of glacier-inhabiting Cryobacterium strains.</title>
        <authorList>
            <person name="Liu Q."/>
            <person name="Xin Y.-H."/>
        </authorList>
    </citation>
    <scope>NUCLEOTIDE SEQUENCE [LARGE SCALE GENOMIC DNA]</scope>
    <source>
        <strain evidence="4 5">CGMCC 1.4292</strain>
    </source>
</reference>
<keyword evidence="2" id="KW-0238">DNA-binding</keyword>
<dbReference type="PRINTS" id="PR00455">
    <property type="entry name" value="HTHTETR"/>
</dbReference>
<dbReference type="PANTHER" id="PTHR30055">
    <property type="entry name" value="HTH-TYPE TRANSCRIPTIONAL REGULATOR RUTR"/>
    <property type="match status" value="1"/>
</dbReference>
<dbReference type="Proteomes" id="UP000298218">
    <property type="component" value="Unassembled WGS sequence"/>
</dbReference>
<keyword evidence="1" id="KW-0805">Transcription regulation</keyword>
<dbReference type="InterPro" id="IPR009057">
    <property type="entry name" value="Homeodomain-like_sf"/>
</dbReference>
<protein>
    <submittedName>
        <fullName evidence="4">TetR/AcrR family transcriptional regulator</fullName>
    </submittedName>
</protein>
<comment type="caution">
    <text evidence="4">The sequence shown here is derived from an EMBL/GenBank/DDBJ whole genome shotgun (WGS) entry which is preliminary data.</text>
</comment>
<dbReference type="SUPFAM" id="SSF46689">
    <property type="entry name" value="Homeodomain-like"/>
    <property type="match status" value="1"/>
</dbReference>
<evidence type="ECO:0000256" key="3">
    <source>
        <dbReference type="ARBA" id="ARBA00023163"/>
    </source>
</evidence>
<proteinExistence type="predicted"/>
<dbReference type="PROSITE" id="PS01081">
    <property type="entry name" value="HTH_TETR_1"/>
    <property type="match status" value="1"/>
</dbReference>
<dbReference type="GO" id="GO:0000976">
    <property type="term" value="F:transcription cis-regulatory region binding"/>
    <property type="evidence" value="ECO:0007669"/>
    <property type="project" value="TreeGrafter"/>
</dbReference>
<dbReference type="RefSeq" id="WP_134171495.1">
    <property type="nucleotide sequence ID" value="NZ_SODI01000001.1"/>
</dbReference>
<dbReference type="Pfam" id="PF00440">
    <property type="entry name" value="TetR_N"/>
    <property type="match status" value="1"/>
</dbReference>
<dbReference type="Pfam" id="PF21313">
    <property type="entry name" value="EthR_C"/>
    <property type="match status" value="1"/>
</dbReference>
<dbReference type="Gene3D" id="1.10.357.10">
    <property type="entry name" value="Tetracycline Repressor, domain 2"/>
    <property type="match status" value="1"/>
</dbReference>
<dbReference type="InterPro" id="IPR050109">
    <property type="entry name" value="HTH-type_TetR-like_transc_reg"/>
</dbReference>
<evidence type="ECO:0000256" key="2">
    <source>
        <dbReference type="ARBA" id="ARBA00023125"/>
    </source>
</evidence>
<dbReference type="EMBL" id="SOHQ01000048">
    <property type="protein sequence ID" value="TFD75109.1"/>
    <property type="molecule type" value="Genomic_DNA"/>
</dbReference>
<organism evidence="4 5">
    <name type="scientific">Cryobacterium psychrophilum</name>
    <dbReference type="NCBI Taxonomy" id="41988"/>
    <lineage>
        <taxon>Bacteria</taxon>
        <taxon>Bacillati</taxon>
        <taxon>Actinomycetota</taxon>
        <taxon>Actinomycetes</taxon>
        <taxon>Micrococcales</taxon>
        <taxon>Microbacteriaceae</taxon>
        <taxon>Cryobacterium</taxon>
    </lineage>
</organism>
<dbReference type="FunFam" id="1.10.10.60:FF:000141">
    <property type="entry name" value="TetR family transcriptional regulator"/>
    <property type="match status" value="1"/>
</dbReference>
<dbReference type="InterPro" id="IPR001647">
    <property type="entry name" value="HTH_TetR"/>
</dbReference>
<dbReference type="AlphaFoldDB" id="A0A4Y8KKL8"/>
<dbReference type="InterPro" id="IPR036271">
    <property type="entry name" value="Tet_transcr_reg_TetR-rel_C_sf"/>
</dbReference>
<evidence type="ECO:0000313" key="4">
    <source>
        <dbReference type="EMBL" id="TFD75109.1"/>
    </source>
</evidence>
<evidence type="ECO:0000313" key="5">
    <source>
        <dbReference type="Proteomes" id="UP000298218"/>
    </source>
</evidence>
<dbReference type="SUPFAM" id="SSF48498">
    <property type="entry name" value="Tetracyclin repressor-like, C-terminal domain"/>
    <property type="match status" value="1"/>
</dbReference>
<evidence type="ECO:0000256" key="1">
    <source>
        <dbReference type="ARBA" id="ARBA00023015"/>
    </source>
</evidence>
<gene>
    <name evidence="4" type="ORF">E3T53_16715</name>
</gene>
<dbReference type="InterPro" id="IPR049397">
    <property type="entry name" value="EthR_C"/>
</dbReference>
<name>A0A4Y8KKL8_9MICO</name>
<dbReference type="PANTHER" id="PTHR30055:SF184">
    <property type="entry name" value="HTH-TYPE TRANSCRIPTIONAL REGULATOR ETHR"/>
    <property type="match status" value="1"/>
</dbReference>
<accession>A0A4Y8KKL8</accession>
<dbReference type="GO" id="GO:0045892">
    <property type="term" value="P:negative regulation of DNA-templated transcription"/>
    <property type="evidence" value="ECO:0007669"/>
    <property type="project" value="UniProtKB-ARBA"/>
</dbReference>
<dbReference type="Gene3D" id="1.10.10.60">
    <property type="entry name" value="Homeodomain-like"/>
    <property type="match status" value="1"/>
</dbReference>
<dbReference type="GO" id="GO:0003700">
    <property type="term" value="F:DNA-binding transcription factor activity"/>
    <property type="evidence" value="ECO:0007669"/>
    <property type="project" value="TreeGrafter"/>
</dbReference>